<evidence type="ECO:0000256" key="2">
    <source>
        <dbReference type="SAM" id="SignalP"/>
    </source>
</evidence>
<accession>A0A7J7KKU3</accession>
<gene>
    <name evidence="3" type="ORF">EB796_003126</name>
</gene>
<protein>
    <recommendedName>
        <fullName evidence="5">Peptidase M12B domain-containing protein</fullName>
    </recommendedName>
</protein>
<sequence length="330" mass="37091">MMSFLLLYLLSQTIFVQSQLLYSDAEVTEVIGYKRSIEGEREFHIKFGNESVDLDLVSSDGLLPKTLSVNVLDVDDDGNLVIDDWVHTTNGGKEIYVDFKHSASLLIEENNGRPELKGKLNEKLYIQPNKEDNSRKGRHSIYQLKPKATLETRSNDDVESVPISENQSDSQSGSSHEKRQQLSQIYVPLHIVVDFDLYSLIGYNPANVIEYVKTFVGAINAYFALIQQPRVQISIQAIDIYKSKAAASTIEQHRNYADNGLICGEVLKTYRKWANTERSRIGDNYAAIFILTGSKSMCDQPQNNQCNIGIAGDDYSYNGVQDATHEVGHL</sequence>
<proteinExistence type="predicted"/>
<comment type="caution">
    <text evidence="3">The sequence shown here is derived from an EMBL/GenBank/DDBJ whole genome shotgun (WGS) entry which is preliminary data.</text>
</comment>
<name>A0A7J7KKU3_BUGNE</name>
<reference evidence="3" key="1">
    <citation type="submission" date="2020-06" db="EMBL/GenBank/DDBJ databases">
        <title>Draft genome of Bugula neritina, a colonial animal packing powerful symbionts and potential medicines.</title>
        <authorList>
            <person name="Rayko M."/>
        </authorList>
    </citation>
    <scope>NUCLEOTIDE SEQUENCE [LARGE SCALE GENOMIC DNA]</scope>
    <source>
        <strain evidence="3">Kwan_BN1</strain>
    </source>
</reference>
<evidence type="ECO:0000256" key="1">
    <source>
        <dbReference type="SAM" id="MobiDB-lite"/>
    </source>
</evidence>
<dbReference type="Proteomes" id="UP000593567">
    <property type="component" value="Unassembled WGS sequence"/>
</dbReference>
<dbReference type="OrthoDB" id="7605923at2759"/>
<feature type="region of interest" description="Disordered" evidence="1">
    <location>
        <begin position="150"/>
        <end position="179"/>
    </location>
</feature>
<keyword evidence="4" id="KW-1185">Reference proteome</keyword>
<evidence type="ECO:0008006" key="5">
    <source>
        <dbReference type="Google" id="ProtNLM"/>
    </source>
</evidence>
<dbReference type="EMBL" id="VXIV02000397">
    <property type="protein sequence ID" value="KAF6038564.1"/>
    <property type="molecule type" value="Genomic_DNA"/>
</dbReference>
<dbReference type="GO" id="GO:0008237">
    <property type="term" value="F:metallopeptidase activity"/>
    <property type="evidence" value="ECO:0007669"/>
    <property type="project" value="InterPro"/>
</dbReference>
<dbReference type="AlphaFoldDB" id="A0A7J7KKU3"/>
<dbReference type="SUPFAM" id="SSF55486">
    <property type="entry name" value="Metalloproteases ('zincins'), catalytic domain"/>
    <property type="match status" value="1"/>
</dbReference>
<keyword evidence="2" id="KW-0732">Signal</keyword>
<feature type="chain" id="PRO_5029623509" description="Peptidase M12B domain-containing protein" evidence="2">
    <location>
        <begin position="19"/>
        <end position="330"/>
    </location>
</feature>
<feature type="signal peptide" evidence="2">
    <location>
        <begin position="1"/>
        <end position="18"/>
    </location>
</feature>
<feature type="compositionally biased region" description="Low complexity" evidence="1">
    <location>
        <begin position="164"/>
        <end position="174"/>
    </location>
</feature>
<dbReference type="Gene3D" id="3.40.390.10">
    <property type="entry name" value="Collagenase (Catalytic Domain)"/>
    <property type="match status" value="1"/>
</dbReference>
<organism evidence="3 4">
    <name type="scientific">Bugula neritina</name>
    <name type="common">Brown bryozoan</name>
    <name type="synonym">Sertularia neritina</name>
    <dbReference type="NCBI Taxonomy" id="10212"/>
    <lineage>
        <taxon>Eukaryota</taxon>
        <taxon>Metazoa</taxon>
        <taxon>Spiralia</taxon>
        <taxon>Lophotrochozoa</taxon>
        <taxon>Bryozoa</taxon>
        <taxon>Gymnolaemata</taxon>
        <taxon>Cheilostomatida</taxon>
        <taxon>Flustrina</taxon>
        <taxon>Buguloidea</taxon>
        <taxon>Bugulidae</taxon>
        <taxon>Bugula</taxon>
    </lineage>
</organism>
<evidence type="ECO:0000313" key="4">
    <source>
        <dbReference type="Proteomes" id="UP000593567"/>
    </source>
</evidence>
<dbReference type="InterPro" id="IPR024079">
    <property type="entry name" value="MetalloPept_cat_dom_sf"/>
</dbReference>
<evidence type="ECO:0000313" key="3">
    <source>
        <dbReference type="EMBL" id="KAF6038564.1"/>
    </source>
</evidence>